<proteinExistence type="predicted"/>
<dbReference type="PANTHER" id="PTHR32432:SF3">
    <property type="entry name" value="ETHANOLAMINE UTILIZATION PROTEIN EUTJ"/>
    <property type="match status" value="1"/>
</dbReference>
<gene>
    <name evidence="1" type="primary">pilM</name>
    <name evidence="1" type="ORF">JDW22_09725</name>
</gene>
<dbReference type="Pfam" id="PF11104">
    <property type="entry name" value="PilM_2"/>
    <property type="match status" value="1"/>
</dbReference>
<sequence>MRSKKTEKKTSNKKAMATSGRSVIGVDISPSHIRMVQLSGRQLSQVQLEKYAITTLPANVVSGGEVVDFDQLVSHLQQCYSKMKTNCKQANIALPASAVTIEENLRFVPEGSNMTLQEFVELEVSNIGSLDEMNYDWQVLSGNPGSEQTVLMVAAKKEAVERATDLLDEVGINASNVDVDIFAVANAFAYADMQNGDSFGRQRIALFDIGDTVLKALIVENGQILYKQESNFGLEQLVQSVQRAYQVTNGEALAMITGEMKRPDDYKAMVVDGFNAQIAQEVQRVMQFFYATQNMDSMSNVKHIYISGSGCAAPGISEVVYAQTNIATEQLNPASFAINKLKGDGTRFDKDAASLTTAFGLALRGLV</sequence>
<dbReference type="InterPro" id="IPR043129">
    <property type="entry name" value="ATPase_NBD"/>
</dbReference>
<name>A0ABS1BU79_9NEIS</name>
<reference evidence="1 2" key="1">
    <citation type="journal article" date="2021" name="Pathogens">
        <title>Isolation and Characterization of Kingella bonacorsii sp. nov., A Novel Kingella Species Detected in a Stable Periodontitis Subject.</title>
        <authorList>
            <person name="Antezack A."/>
            <person name="Boxberger M."/>
            <person name="Rolland C."/>
            <person name="Monnet-Corti V."/>
            <person name="La Scola B."/>
        </authorList>
    </citation>
    <scope>NUCLEOTIDE SEQUENCE [LARGE SCALE GENOMIC DNA]</scope>
    <source>
        <strain evidence="1 2">Marseille-Q4569</strain>
    </source>
</reference>
<evidence type="ECO:0000313" key="1">
    <source>
        <dbReference type="EMBL" id="MBK0396842.1"/>
    </source>
</evidence>
<protein>
    <submittedName>
        <fullName evidence="1">Type IV pilus assembly protein PilM</fullName>
    </submittedName>
</protein>
<organism evidence="1 2">
    <name type="scientific">Kingella bonacorsii</name>
    <dbReference type="NCBI Taxonomy" id="2796361"/>
    <lineage>
        <taxon>Bacteria</taxon>
        <taxon>Pseudomonadati</taxon>
        <taxon>Pseudomonadota</taxon>
        <taxon>Betaproteobacteria</taxon>
        <taxon>Neisseriales</taxon>
        <taxon>Neisseriaceae</taxon>
        <taxon>Kingella</taxon>
    </lineage>
</organism>
<keyword evidence="2" id="KW-1185">Reference proteome</keyword>
<comment type="caution">
    <text evidence="1">The sequence shown here is derived from an EMBL/GenBank/DDBJ whole genome shotgun (WGS) entry which is preliminary data.</text>
</comment>
<dbReference type="EMBL" id="JAEHNZ010000003">
    <property type="protein sequence ID" value="MBK0396842.1"/>
    <property type="molecule type" value="Genomic_DNA"/>
</dbReference>
<dbReference type="PANTHER" id="PTHR32432">
    <property type="entry name" value="CELL DIVISION PROTEIN FTSA-RELATED"/>
    <property type="match status" value="1"/>
</dbReference>
<dbReference type="CDD" id="cd24049">
    <property type="entry name" value="ASKHA_NBD_PilM"/>
    <property type="match status" value="1"/>
</dbReference>
<dbReference type="InterPro" id="IPR050696">
    <property type="entry name" value="FtsA/MreB"/>
</dbReference>
<dbReference type="Gene3D" id="3.30.1490.300">
    <property type="match status" value="1"/>
</dbReference>
<dbReference type="InterPro" id="IPR005883">
    <property type="entry name" value="PilM"/>
</dbReference>
<dbReference type="SUPFAM" id="SSF53067">
    <property type="entry name" value="Actin-like ATPase domain"/>
    <property type="match status" value="1"/>
</dbReference>
<dbReference type="PIRSF" id="PIRSF019169">
    <property type="entry name" value="PilM"/>
    <property type="match status" value="1"/>
</dbReference>
<dbReference type="NCBIfam" id="TIGR01175">
    <property type="entry name" value="pilM"/>
    <property type="match status" value="1"/>
</dbReference>
<dbReference type="Gene3D" id="3.30.420.40">
    <property type="match status" value="2"/>
</dbReference>
<dbReference type="RefSeq" id="WP_200522893.1">
    <property type="nucleotide sequence ID" value="NZ_JAEHNZ010000003.1"/>
</dbReference>
<accession>A0ABS1BU79</accession>
<dbReference type="Proteomes" id="UP000614058">
    <property type="component" value="Unassembled WGS sequence"/>
</dbReference>
<evidence type="ECO:0000313" key="2">
    <source>
        <dbReference type="Proteomes" id="UP000614058"/>
    </source>
</evidence>